<name>A0A9Q0HQC0_9POAL</name>
<feature type="region of interest" description="Disordered" evidence="2">
    <location>
        <begin position="4513"/>
        <end position="4557"/>
    </location>
</feature>
<feature type="domain" description="RING-type" evidence="3">
    <location>
        <begin position="4628"/>
        <end position="4662"/>
    </location>
</feature>
<dbReference type="SMART" id="SM00184">
    <property type="entry name" value="RING"/>
    <property type="match status" value="1"/>
</dbReference>
<dbReference type="GO" id="GO:0008270">
    <property type="term" value="F:zinc ion binding"/>
    <property type="evidence" value="ECO:0007669"/>
    <property type="project" value="UniProtKB-KW"/>
</dbReference>
<keyword evidence="5" id="KW-1185">Reference proteome</keyword>
<dbReference type="PROSITE" id="PS50089">
    <property type="entry name" value="ZF_RING_2"/>
    <property type="match status" value="1"/>
</dbReference>
<protein>
    <recommendedName>
        <fullName evidence="3">RING-type domain-containing protein</fullName>
    </recommendedName>
</protein>
<dbReference type="InterPro" id="IPR058210">
    <property type="entry name" value="SACS/Nov_dom"/>
</dbReference>
<evidence type="ECO:0000256" key="1">
    <source>
        <dbReference type="PROSITE-ProRule" id="PRU00175"/>
    </source>
</evidence>
<dbReference type="PANTHER" id="PTHR15600:SF42">
    <property type="entry name" value="SACSIN"/>
    <property type="match status" value="1"/>
</dbReference>
<dbReference type="Proteomes" id="UP001151287">
    <property type="component" value="Unassembled WGS sequence"/>
</dbReference>
<feature type="compositionally biased region" description="Low complexity" evidence="2">
    <location>
        <begin position="3372"/>
        <end position="3388"/>
    </location>
</feature>
<dbReference type="SUPFAM" id="SSF55874">
    <property type="entry name" value="ATPase domain of HSP90 chaperone/DNA topoisomerase II/histidine kinase"/>
    <property type="match status" value="2"/>
</dbReference>
<dbReference type="Gene3D" id="3.30.565.10">
    <property type="entry name" value="Histidine kinase-like ATPase, C-terminal domain"/>
    <property type="match status" value="1"/>
</dbReference>
<dbReference type="InterPro" id="IPR013083">
    <property type="entry name" value="Znf_RING/FYVE/PHD"/>
</dbReference>
<feature type="compositionally biased region" description="Low complexity" evidence="2">
    <location>
        <begin position="4534"/>
        <end position="4544"/>
    </location>
</feature>
<comment type="caution">
    <text evidence="4">The sequence shown here is derived from an EMBL/GenBank/DDBJ whole genome shotgun (WGS) entry which is preliminary data.</text>
</comment>
<dbReference type="Gene3D" id="3.30.40.10">
    <property type="entry name" value="Zinc/RING finger domain, C3HC4 (zinc finger)"/>
    <property type="match status" value="1"/>
</dbReference>
<accession>A0A9Q0HQC0</accession>
<dbReference type="GO" id="GO:0030544">
    <property type="term" value="F:Hsp70 protein binding"/>
    <property type="evidence" value="ECO:0007669"/>
    <property type="project" value="TreeGrafter"/>
</dbReference>
<organism evidence="4 5">
    <name type="scientific">Rhynchospora breviuscula</name>
    <dbReference type="NCBI Taxonomy" id="2022672"/>
    <lineage>
        <taxon>Eukaryota</taxon>
        <taxon>Viridiplantae</taxon>
        <taxon>Streptophyta</taxon>
        <taxon>Embryophyta</taxon>
        <taxon>Tracheophyta</taxon>
        <taxon>Spermatophyta</taxon>
        <taxon>Magnoliopsida</taxon>
        <taxon>Liliopsida</taxon>
        <taxon>Poales</taxon>
        <taxon>Cyperaceae</taxon>
        <taxon>Cyperoideae</taxon>
        <taxon>Rhynchosporeae</taxon>
        <taxon>Rhynchospora</taxon>
    </lineage>
</organism>
<dbReference type="SUPFAM" id="SSF57850">
    <property type="entry name" value="RING/U-box"/>
    <property type="match status" value="1"/>
</dbReference>
<gene>
    <name evidence="4" type="ORF">LUZ63_011210</name>
</gene>
<dbReference type="InterPro" id="IPR052972">
    <property type="entry name" value="Sacsin_chaperone_reg"/>
</dbReference>
<dbReference type="PANTHER" id="PTHR15600">
    <property type="entry name" value="SACSIN"/>
    <property type="match status" value="1"/>
</dbReference>
<keyword evidence="1" id="KW-0479">Metal-binding</keyword>
<keyword evidence="1" id="KW-0863">Zinc-finger</keyword>
<feature type="region of interest" description="Disordered" evidence="2">
    <location>
        <begin position="3356"/>
        <end position="3388"/>
    </location>
</feature>
<reference evidence="4" key="1">
    <citation type="journal article" date="2022" name="Cell">
        <title>Repeat-based holocentromeres influence genome architecture and karyotype evolution.</title>
        <authorList>
            <person name="Hofstatter P.G."/>
            <person name="Thangavel G."/>
            <person name="Lux T."/>
            <person name="Neumann P."/>
            <person name="Vondrak T."/>
            <person name="Novak P."/>
            <person name="Zhang M."/>
            <person name="Costa L."/>
            <person name="Castellani M."/>
            <person name="Scott A."/>
            <person name="Toegelov H."/>
            <person name="Fuchs J."/>
            <person name="Mata-Sucre Y."/>
            <person name="Dias Y."/>
            <person name="Vanzela A.L.L."/>
            <person name="Huettel B."/>
            <person name="Almeida C.C.S."/>
            <person name="Simkova H."/>
            <person name="Souza G."/>
            <person name="Pedrosa-Harand A."/>
            <person name="Macas J."/>
            <person name="Mayer K.F.X."/>
            <person name="Houben A."/>
            <person name="Marques A."/>
        </authorList>
    </citation>
    <scope>NUCLEOTIDE SEQUENCE</scope>
    <source>
        <strain evidence="4">RhyBre1mFocal</strain>
    </source>
</reference>
<dbReference type="InterPro" id="IPR001841">
    <property type="entry name" value="Znf_RING"/>
</dbReference>
<dbReference type="EMBL" id="JAMQYH010000003">
    <property type="protein sequence ID" value="KAJ1694512.1"/>
    <property type="molecule type" value="Genomic_DNA"/>
</dbReference>
<dbReference type="Pfam" id="PF13920">
    <property type="entry name" value="zf-C3HC4_3"/>
    <property type="match status" value="1"/>
</dbReference>
<proteinExistence type="predicted"/>
<dbReference type="InterPro" id="IPR036890">
    <property type="entry name" value="HATPase_C_sf"/>
</dbReference>
<evidence type="ECO:0000313" key="5">
    <source>
        <dbReference type="Proteomes" id="UP001151287"/>
    </source>
</evidence>
<evidence type="ECO:0000259" key="3">
    <source>
        <dbReference type="PROSITE" id="PS50089"/>
    </source>
</evidence>
<evidence type="ECO:0000313" key="4">
    <source>
        <dbReference type="EMBL" id="KAJ1694512.1"/>
    </source>
</evidence>
<dbReference type="Pfam" id="PF25794">
    <property type="entry name" value="SACS"/>
    <property type="match status" value="3"/>
</dbReference>
<dbReference type="NCBIfam" id="NF047352">
    <property type="entry name" value="P_loop_sacsin"/>
    <property type="match status" value="2"/>
</dbReference>
<dbReference type="OrthoDB" id="1262810at2759"/>
<keyword evidence="1" id="KW-0862">Zinc</keyword>
<evidence type="ECO:0000256" key="2">
    <source>
        <dbReference type="SAM" id="MobiDB-lite"/>
    </source>
</evidence>
<sequence length="4674" mass="522563">MDASISPDLSLLEDFGQRVDLTRRIREVLVNYPEGTTVLKELIQNADDAGATKVCLCLDRRAHGAESVLSPKLAQWQGPALLAYNDAVFTEEDFVSISRIGDSKKQSQAWKTGRFGVGFNSVYHLTDLPSFVSGKYVVLFDPQVAYLPNVSATNPGKRIDYVSSSALKIYHDQFAPYQAFGCDMESTFSGTLFRFPLRNSEKASVSQLSRQAYSENDVLILLSQLYDEAVFTMLFLKSIVLVEIYEWEAGTDAPKKLYSCSVRSPDKDISWHRKALIRFSTSGQSHEWQRDSFTLDFVCEDFSGAKLEKRVSRYFVAQGLASMLSKIGTFASVATKEYDLHLLPWASVAACISDEPEDSKLRQGHAFCFLPLPVLTGLSVQVNGYFEISSNRRDIWFGGDMDRGGKFRSDWNQLLLEDVAAPLFSELLLGLQTKQLPTELYYSLWPTGSFEGPWALLVQSIYKAIYSSPVLYSLVAEGTWVSPAKAIIHDEDFVRNEELGEALVMAAMPVVHLLKSIISMFSLYYTTSQFTVATPEIVRNFLKGCLGWEKLSKSNKLILLEYCLNDMDGGDDGKDLTGLPLVPLANGCFGVFSCSSEVSSYFVCNELEYELLHAVSDQLIDRSIPCNLFDKLSEIASGSHLNVMFMDASAFIKFFSVLFPLGWELKNQVSWNPDIGPTFPTAAWFKLFWQYLGRSSYDLGLFVNWPVLPSTAGHLYRPLTFSKLINAEVLSSSLKALLEEMGCKVLDVRYGVEHKQLSLFVHNGDAGGVISSLFERISLIAWNQADSLFGNISPDERDELCRFLLDPKWYVGCSLPEADINKCKALPIYRVFNGGYADLLSTKKYLPPLGVSENLLNDEFLLCASSTEQDVLKQYYGVERMLKSLFYHKYVLSRIIELEPMVRDSVMLAILQDLPQLCMEEPSLKESLKVIKFVPTMNSGLKSPQMLYDPRVEELYLLLEDADCFPTGQFQDPGVLDMLLQLGLRMSVSTDTVIQSAWQVESMMHKDQSRAHSRAKVLLSYLELHATKWVPNKPSDAFNPVNKMFARVTTVLRPRDLTPESELEKFWEKMKMICWCPVLIDAPHPTLPWPVVSTMVAPPKQVRLQSDMWIVSASSRILDGECTSSVLSQILGWSTPPSGNLIAAQLLELGKNNEIVSDSVLRQELALVMPKIYSLLRNLVGSDEMEIVKAVLEGSRWIWVGDGFAKVDEVVLSGQLHLAPFIRVIPVDLAVFKEFFLELGIKEYLGATDYANILSRIATKKGSASLDVQELRMAGLIVQHLAGFQFQDFRVQIFLPDSTSRMCPSTDLVFNDAPWLLDPGDASGTTMEAKTYVHNFVHGNISNDVAEKLGVRSLRRLLLAESSDSMNLTLSGVAEAFGQHEALTTRLKHIIDMYADGPGILFELVQNAEDAGASEVVFLLDNTQYGTSSILSPEMAEWQGPALYCFNDSVFSPQDLYAISRIGQDSKLDKPFSIGRFGLGFNCVYHFTDMPGFVSGENIVIFDPHAFYLPGISPSHPGLRIKFVGRRIFEQFPDQFAPFLHFGCDLQQFFPGTLFRFPLRNETAAYRSQIKKEKYTPDDVASLFSSFSQVVPEALLFLRHVKKISLYVKDGPNEQMRLVHHVSRHQSGSVKRDPMLNFVKGNRQGAMNRDQFMNKLIKTSDSDLPWSCQKTTIAEQTPASCFLHSWIISECIGGGNAKRLSMASSNNSRNFSFIPWASLAAYLQSVKINDVQVLTREGISDEAIVKYQESSEALSQERKRFEGRAFCFLPLPVTTSLPVHINAYFELSSNRRDIWMGNDMAGGGKVRSEWNMALLEDVASLAYGRLLSAIAQEVGPTDLFFSLWPTIGGTEPWVSMTRKFYSNIVDLGLQVLYTKARGGQWIPTRQSIFPDFCFPKATELNEALTEAGLPLVSLPKSVVEKFLDACPSLHLLNPNLLRNLLIRRKRGFLTKEAAVLALEYCLGDMGGPSFLDKLQGLPLVPLANGSFTMFNKRGVGERFFFTTQVENDLVAEFVPHMLIDRSIPEGILEKIQGIAQTGESNVCLFTCYSLVELFPRILPPEWQHAGKVSWSPGQQGQPSLNWMRSLWCYLKLSNADLSVLSEWPILPIGDESVMQLMENSNVIRDEGWSENMHSLLQKLGCFFLRADFQIDHPQLKFFIQEPTASGVLNAVKSVASNPLEIKGLFADASVAELHELRSFIFQSKWFSRNQIGQSEISVIKFLPIFESYKSRELTSLINPRKWLKPEGVPDEILNENFIRTESEKENSILRTFLDIREPDRAEFYRDHVMSRISEFVARPEIISAILADVKSLMESDNLFKAAMSNIPFVSTISGAWAHPSRLYDPRVTVLQNLLLKEAYFPSNEYRDAKVLDILTSFGLKRNIGYTTLLDSARSASILHDSGNPDAVSYSRRLLLYLDALCLKLSNQDSFYNVDDTNYSGAYEVELRDVLYFLSDFEHDLAEDEFWLEIKAISWCPVCVSPPIKGIPWLAPQDTIAPPVMTRPKSQIWLISSQMHLLDGECRSLYLQRKLGWLDKPDVKFICAQLIELSKCYHGFKAQHGGDLSVDSMLQKEVPIIYSNLQEFSDSSDGLKTVKEKLEGVPCVYVGDQFVSPKALAFDSPVNYPPYLYVIPSELSEYRQLLAELGVKLTFEARDYINVLQKLYRDTKDEPLSEIQLGFVHRVLEAFGESYSEGQPHDALLNLLLVPDLNGILVPSRSLVYNDAPWMSSGATTKRFVHHSIGDDLAKRLGVQSLRGMALVEEELMTDLKCMDYTQICELLCLYGESDFLLFDILELADYCDAKKVHLIYDKREHPRQSLLQHSLGDFQGASLTVVLEGALLSQEEVCGLHLPPPWKVRGSTLRYGLGLVSSYFVCDLLTVLSGSYFYVFDPLGLTNTSGASSGAGGSAKLFSLQGTDLAERFRDQFHPMHVTLETSLNSSNSTIIRMPLSTKCLKESEENDCKRVKQIFERFMKHSSSTLLLLKSVFQVSLSTWEDGSAQPTLNYSVLINPSAAPVRNPFSEKKWRKFQIKRLFNSSNAAIKMHAIDVHVIESGASYVDKWFVALSLGSGQTRNMALDRRYLAYDLTPVAGVAAHLCRDGNPVTVPTSSYILSPLPLSGSISMPVTVLGHFLVGHQAGRYIFCQSTNSLDAIELWNKELMLGVLDSYAEMVLEFQKIRKDPLLSSLDRARSVGAALHLFGDKIYLFWPRSMQHASNSEGASMKVTETTEWQSLVEQVIRPFYKRLADLPVWQLYGGNLVRVEEGMFLAQPGMGDGDTDNLPSVSVCSFIKEHYPVFSVPSELVKEIEAVGVRVREIRPRMVRDQLKASSSVLLRSIDTFIDVLEYCLSDLHPYQPPDFPHPDGNSIMSTRNDASTSTVSSTSTSTGASSGGDAIEIVSYFGKALYDFGRGVVEDISRGGVPYSRTGGDLSQMSPLVLDLRGIPFPTGTQSLTRLGAAELWIGTEEQQQVMPTLVDNFIHYQCLKKPLVAALLANQTIHGPLKLKPFSPQLVSANLASLFNGRWVKIVQEREMPWVAWGNSAESSSYGPSAHWVRDFWKVYKAIGGDIALISEWPLIPAYLDRPVLCRVKVSQIVFWPLVPAQSNIGVDELHAAFDLTRSEHPWLFPLLNKLNIPFYDVSFPECYELCKPSSSHGQSLSRAVMSKLLANKIAGYLPTEVQLSNEDCDRLFSLFTWDFDSSYSSDNAYQREEIDVLRELPIYKTVAGSYTNLIGSDHWIISPTVFFHPNDARCIASSTGAANSFLNSLGVYQLTDQQVLVRFALPGFENKTPQEQEDILLYLISNWRNLETNPEVINTLSETKFVKNANENSTQLLKPKDLLDPFDSILASVFAGQRDRFPGERFQTDGWIRILKKTGLRKSAEADIILECAKNIEIMGKNFQNNVPITDEFEVGPSSPSNEIPLEMWSMAESVVCSIFENWLFDKAFCEKIGQIAFVPAEKGFPSIGGKTGGKRVLCSYKEAILLEDWPLAWSSAPILTKQSVVPPEYSRGAFRLRSPPAFSTVFDHLMMVGRDNGEDTLAHWPTSSGVMSVEGAFLEVLRYLDKIWGTLSSSDKGKLKGLAFIPVANGTRLVRAKSLFARLTINMSPFAFELPSPFLPFVTILRDLDMQEDLTKFYARELLLTSQKSCGYQRLNPNELRAVLEILNYVCSTEKASSEDLESGFDTVVPDDGCRLVSAGSCVYVDASGSRLLASIDISRMRFVHPGLSENICRMLGIKSVSDVVIEELDGASQLEVVSQIGQVTVDRMKEKLLSSSVHELLDALINSITAHFPSFEAPRLSQIKELLENMAHKLQFVRCLHTRFLLLPRQLDITRVNPSFSIPEWPNNRRHRTVYFVSNSKTEIFVAEPPSFLTVYDIISLVVSRILGTPLVLPISSLLACPDGTEKQSLQVLKLGSGIGVSTQKGGQYEATLGGDLLPQDTQQVQFLPLRPFYKGEIVAWKSGREGEKLKYGKVTEDVKPYANQVVYQLPVETDPGDRQMLLSTQVFSFRSASMSDASPHVGPGSSVNRERIHSEGSTSGSSTSGVGNGGNQDSNPQYGRISASEVVQAVNDMLSAVGIKFDVEKQALLQSTISLQDQLKDSQVALLVEQEKADAAAKEADVAKAAWSCRICLNSEVDTAMVPCGHVLCSQCSSSVRRCPFCRAHVSQKMKIFRP</sequence>